<dbReference type="EMBL" id="CDPU01000565">
    <property type="protein sequence ID" value="CEO58206.1"/>
    <property type="molecule type" value="Genomic_DNA"/>
</dbReference>
<reference evidence="3" key="1">
    <citation type="submission" date="2015-01" db="EMBL/GenBank/DDBJ databases">
        <authorList>
            <person name="Durling Mikael"/>
        </authorList>
    </citation>
    <scope>NUCLEOTIDE SEQUENCE</scope>
</reference>
<dbReference type="Pfam" id="PF20516">
    <property type="entry name" value="PDDEXK_12"/>
    <property type="match status" value="1"/>
</dbReference>
<dbReference type="AlphaFoldDB" id="A0A0B7KTG3"/>
<protein>
    <recommendedName>
        <fullName evidence="2">PD-(D/E)XK nuclease-like domain-containing protein</fullName>
    </recommendedName>
</protein>
<sequence length="454" mass="49782">MRNDDSRIIRWLEDIVKPIDNSASASLGKRKRSSANPQIPSPPASGDSFHDYEENKMPERDTSPKRRKAATGAIAVGDDPFDNQRTPRAPVSLRDQPDASYSNMSSSASTTESGRSSPSKSFSRFPFLSLDPSGIERAAINLGDAEGLPEAAQALVVDIEGIASGEGVVPRGLKDEIGEKKKKASLLYARFRDFVYAPDALDSLPQRWLLEDVLEIVNVAQDCQETEQDESGWNNLVHSPLLTMALARPLKQLVGYTPCMTANILPSWKILAAPGTRVDYAMVIKPDQDTDPVATSEAIRKMRCDLPDGSANHTGFEPLQNRPISVSIETKRYGGQEKKAEFQLGVWQAAQWRLLAHQARGGVDALPFIPGIVVSGHEWSLVLTTNTGGKTKLWSRRTFGSTATPLGTFQVLAGIKRLAQWSKEDFWPWYKNYVLGLHVGAVQLLGEEADGDLS</sequence>
<feature type="region of interest" description="Disordered" evidence="1">
    <location>
        <begin position="19"/>
        <end position="122"/>
    </location>
</feature>
<feature type="compositionally biased region" description="Basic and acidic residues" evidence="1">
    <location>
        <begin position="48"/>
        <end position="64"/>
    </location>
</feature>
<organism evidence="3">
    <name type="scientific">Bionectria ochroleuca</name>
    <name type="common">Gliocladium roseum</name>
    <dbReference type="NCBI Taxonomy" id="29856"/>
    <lineage>
        <taxon>Eukaryota</taxon>
        <taxon>Fungi</taxon>
        <taxon>Dikarya</taxon>
        <taxon>Ascomycota</taxon>
        <taxon>Pezizomycotina</taxon>
        <taxon>Sordariomycetes</taxon>
        <taxon>Hypocreomycetidae</taxon>
        <taxon>Hypocreales</taxon>
        <taxon>Bionectriaceae</taxon>
        <taxon>Clonostachys</taxon>
    </lineage>
</organism>
<name>A0A0B7KTG3_BIOOC</name>
<dbReference type="InterPro" id="IPR046797">
    <property type="entry name" value="PDDEXK_12"/>
</dbReference>
<evidence type="ECO:0000313" key="3">
    <source>
        <dbReference type="EMBL" id="CEO58206.1"/>
    </source>
</evidence>
<feature type="compositionally biased region" description="Low complexity" evidence="1">
    <location>
        <begin position="100"/>
        <end position="122"/>
    </location>
</feature>
<evidence type="ECO:0000259" key="2">
    <source>
        <dbReference type="Pfam" id="PF20516"/>
    </source>
</evidence>
<feature type="domain" description="PD-(D/E)XK nuclease-like" evidence="2">
    <location>
        <begin position="205"/>
        <end position="427"/>
    </location>
</feature>
<proteinExistence type="predicted"/>
<evidence type="ECO:0000256" key="1">
    <source>
        <dbReference type="SAM" id="MobiDB-lite"/>
    </source>
</evidence>
<gene>
    <name evidence="3" type="ORF">BN869_000014264_1</name>
</gene>
<accession>A0A0B7KTG3</accession>